<name>A0A1X6NAI3_9APHY</name>
<organism evidence="1 2">
    <name type="scientific">Postia placenta MAD-698-R-SB12</name>
    <dbReference type="NCBI Taxonomy" id="670580"/>
    <lineage>
        <taxon>Eukaryota</taxon>
        <taxon>Fungi</taxon>
        <taxon>Dikarya</taxon>
        <taxon>Basidiomycota</taxon>
        <taxon>Agaricomycotina</taxon>
        <taxon>Agaricomycetes</taxon>
        <taxon>Polyporales</taxon>
        <taxon>Adustoporiaceae</taxon>
        <taxon>Rhodonia</taxon>
    </lineage>
</organism>
<accession>A0A1X6NAI3</accession>
<protein>
    <submittedName>
        <fullName evidence="1">Uncharacterized protein</fullName>
    </submittedName>
</protein>
<dbReference type="OrthoDB" id="3244185at2759"/>
<dbReference type="RefSeq" id="XP_024342453.1">
    <property type="nucleotide sequence ID" value="XM_024484444.1"/>
</dbReference>
<sequence>MSRQSPACNAGDLCLQQSSLWWSRSVPVAICRRHFDLRHREILQSPCIHQRLSPPLHRPDPIMGMYLKPSTRNHRSNAAIVTVDRIYRTCHLIPEYGAEINPIMPKHNALDVTSQFMIIRTSLLTCMHS</sequence>
<keyword evidence="2" id="KW-1185">Reference proteome</keyword>
<dbReference type="GeneID" id="36329393"/>
<proteinExistence type="predicted"/>
<reference evidence="1 2" key="1">
    <citation type="submission" date="2017-04" db="EMBL/GenBank/DDBJ databases">
        <title>Genome Sequence of the Model Brown-Rot Fungus Postia placenta SB12.</title>
        <authorList>
            <consortium name="DOE Joint Genome Institute"/>
            <person name="Gaskell J."/>
            <person name="Kersten P."/>
            <person name="Larrondo L.F."/>
            <person name="Canessa P."/>
            <person name="Martinez D."/>
            <person name="Hibbett D."/>
            <person name="Schmoll M."/>
            <person name="Kubicek C.P."/>
            <person name="Martinez A.T."/>
            <person name="Yadav J."/>
            <person name="Master E."/>
            <person name="Magnuson J.K."/>
            <person name="James T."/>
            <person name="Yaver D."/>
            <person name="Berka R."/>
            <person name="Labutti K."/>
            <person name="Lipzen A."/>
            <person name="Aerts A."/>
            <person name="Barry K."/>
            <person name="Henrissat B."/>
            <person name="Blanchette R."/>
            <person name="Grigoriev I."/>
            <person name="Cullen D."/>
        </authorList>
    </citation>
    <scope>NUCLEOTIDE SEQUENCE [LARGE SCALE GENOMIC DNA]</scope>
    <source>
        <strain evidence="1 2">MAD-698-R-SB12</strain>
    </source>
</reference>
<evidence type="ECO:0000313" key="1">
    <source>
        <dbReference type="EMBL" id="OSX65659.1"/>
    </source>
</evidence>
<dbReference type="EMBL" id="KZ110593">
    <property type="protein sequence ID" value="OSX65659.1"/>
    <property type="molecule type" value="Genomic_DNA"/>
</dbReference>
<dbReference type="AlphaFoldDB" id="A0A1X6NAI3"/>
<gene>
    <name evidence="1" type="ORF">POSPLADRAFT_1134178</name>
</gene>
<dbReference type="Proteomes" id="UP000194127">
    <property type="component" value="Unassembled WGS sequence"/>
</dbReference>
<evidence type="ECO:0000313" key="2">
    <source>
        <dbReference type="Proteomes" id="UP000194127"/>
    </source>
</evidence>